<dbReference type="InterPro" id="IPR001251">
    <property type="entry name" value="CRAL-TRIO_dom"/>
</dbReference>
<reference evidence="3" key="1">
    <citation type="submission" date="2019-11" db="EMBL/GenBank/DDBJ databases">
        <authorList>
            <person name="Liu Y."/>
            <person name="Hou J."/>
            <person name="Li T.-Q."/>
            <person name="Guan C.-H."/>
            <person name="Wu X."/>
            <person name="Wu H.-Z."/>
            <person name="Ling F."/>
            <person name="Zhang R."/>
            <person name="Shi X.-G."/>
            <person name="Ren J.-P."/>
            <person name="Chen E.-F."/>
            <person name="Sun J.-M."/>
        </authorList>
    </citation>
    <scope>NUCLEOTIDE SEQUENCE</scope>
    <source>
        <strain evidence="3">Adult_tree_wgs_1</strain>
        <tissue evidence="3">Leaves</tissue>
    </source>
</reference>
<gene>
    <name evidence="3" type="ORF">RHSIM_Rhsim13G0085100</name>
</gene>
<feature type="domain" description="CRAL-TRIO" evidence="2">
    <location>
        <begin position="247"/>
        <end position="407"/>
    </location>
</feature>
<comment type="caution">
    <text evidence="3">The sequence shown here is derived from an EMBL/GenBank/DDBJ whole genome shotgun (WGS) entry which is preliminary data.</text>
</comment>
<dbReference type="SMART" id="SM00516">
    <property type="entry name" value="SEC14"/>
    <property type="match status" value="1"/>
</dbReference>
<dbReference type="EMBL" id="WJXA01000013">
    <property type="protein sequence ID" value="KAF7119629.1"/>
    <property type="molecule type" value="Genomic_DNA"/>
</dbReference>
<dbReference type="PANTHER" id="PTHR47041:SF2">
    <property type="entry name" value="SEC14 CYTOSOLIC FACTOR FAMILY PROTEIN _ PHOSPHOGLYCERIDE TRANSFER FAMILY PROTEIN"/>
    <property type="match status" value="1"/>
</dbReference>
<dbReference type="PANTHER" id="PTHR47041">
    <property type="entry name" value="SEC14 CYTOSOLIC FACTOR FAMILY PROTEIN / PHOSPHOGLYCERIDE TRANSFER FAMILY PROTEIN"/>
    <property type="match status" value="1"/>
</dbReference>
<sequence>MGDSFDHPGSRKGSEVANVINNKNTSKRCLIASSLKSGLQNPTRNTVPFNHIRMSGTAGDAALFLIKVAALETLRRFSKARCPAVWCGIQALQALCYPPLRWIQRWAPFKGLISSMQTLSRPLLVLSIATAFSDQPGRCNITSDAVEDSQAVNYSQASSESNSELPSAQSTLDTSVLDEAPQSRQSSTYWLSQLYEELDKQGINLPERINEDELHRFYIDVNCDLPCLLSSVKKTILWRKTFYILSEQELEMWSNMVFWHGVDVNCRPCLIVRLGLAFSSLSSHERPHFLQAVVSQVEHGILHLVNPGNPRITVLVDCQGLSPLRFPMQMMRSCFSIFQEHFPGRLGFVFVIRVPPVVRVIAHTVIKVLKPGTREKLKIVGEMYQKILAENFQTLPSYLGGTCTCVRCSNRRICNMRLHQINDTSKTERKADVNGCEDMPSPRQSNLTNMHMYGNCDQALRASVIAVLVFWVLIAFLAGIYNPESHLALPF</sequence>
<organism evidence="3 4">
    <name type="scientific">Rhododendron simsii</name>
    <name type="common">Sims's rhododendron</name>
    <dbReference type="NCBI Taxonomy" id="118357"/>
    <lineage>
        <taxon>Eukaryota</taxon>
        <taxon>Viridiplantae</taxon>
        <taxon>Streptophyta</taxon>
        <taxon>Embryophyta</taxon>
        <taxon>Tracheophyta</taxon>
        <taxon>Spermatophyta</taxon>
        <taxon>Magnoliopsida</taxon>
        <taxon>eudicotyledons</taxon>
        <taxon>Gunneridae</taxon>
        <taxon>Pentapetalae</taxon>
        <taxon>asterids</taxon>
        <taxon>Ericales</taxon>
        <taxon>Ericaceae</taxon>
        <taxon>Ericoideae</taxon>
        <taxon>Rhodoreae</taxon>
        <taxon>Rhododendron</taxon>
    </lineage>
</organism>
<dbReference type="Pfam" id="PF00650">
    <property type="entry name" value="CRAL_TRIO"/>
    <property type="match status" value="1"/>
</dbReference>
<name>A0A834FX80_RHOSS</name>
<dbReference type="PROSITE" id="PS50191">
    <property type="entry name" value="CRAL_TRIO"/>
    <property type="match status" value="1"/>
</dbReference>
<dbReference type="SUPFAM" id="SSF52087">
    <property type="entry name" value="CRAL/TRIO domain"/>
    <property type="match status" value="1"/>
</dbReference>
<evidence type="ECO:0000256" key="1">
    <source>
        <dbReference type="SAM" id="Phobius"/>
    </source>
</evidence>
<feature type="transmembrane region" description="Helical" evidence="1">
    <location>
        <begin position="459"/>
        <end position="481"/>
    </location>
</feature>
<keyword evidence="1" id="KW-0812">Transmembrane</keyword>
<protein>
    <recommendedName>
        <fullName evidence="2">CRAL-TRIO domain-containing protein</fullName>
    </recommendedName>
</protein>
<dbReference type="AlphaFoldDB" id="A0A834FX80"/>
<keyword evidence="4" id="KW-1185">Reference proteome</keyword>
<keyword evidence="1" id="KW-1133">Transmembrane helix</keyword>
<dbReference type="Gene3D" id="3.40.525.10">
    <property type="entry name" value="CRAL-TRIO lipid binding domain"/>
    <property type="match status" value="1"/>
</dbReference>
<evidence type="ECO:0000259" key="2">
    <source>
        <dbReference type="PROSITE" id="PS50191"/>
    </source>
</evidence>
<dbReference type="Proteomes" id="UP000626092">
    <property type="component" value="Unassembled WGS sequence"/>
</dbReference>
<proteinExistence type="predicted"/>
<dbReference type="CDD" id="cd00170">
    <property type="entry name" value="SEC14"/>
    <property type="match status" value="1"/>
</dbReference>
<dbReference type="InterPro" id="IPR036865">
    <property type="entry name" value="CRAL-TRIO_dom_sf"/>
</dbReference>
<evidence type="ECO:0000313" key="3">
    <source>
        <dbReference type="EMBL" id="KAF7119629.1"/>
    </source>
</evidence>
<evidence type="ECO:0000313" key="4">
    <source>
        <dbReference type="Proteomes" id="UP000626092"/>
    </source>
</evidence>
<accession>A0A834FX80</accession>
<dbReference type="OrthoDB" id="1434354at2759"/>
<keyword evidence="1" id="KW-0472">Membrane</keyword>